<name>A0A6J6XSQ2_9ZZZZ</name>
<dbReference type="AlphaFoldDB" id="A0A6J6XSQ2"/>
<reference evidence="1" key="1">
    <citation type="submission" date="2020-05" db="EMBL/GenBank/DDBJ databases">
        <authorList>
            <person name="Chiriac C."/>
            <person name="Salcher M."/>
            <person name="Ghai R."/>
            <person name="Kavagutti S V."/>
        </authorList>
    </citation>
    <scope>NUCLEOTIDE SEQUENCE</scope>
</reference>
<dbReference type="EMBL" id="CAFAAQ010000027">
    <property type="protein sequence ID" value="CAB4799499.1"/>
    <property type="molecule type" value="Genomic_DNA"/>
</dbReference>
<gene>
    <name evidence="1" type="ORF">UFOPK3046_00473</name>
</gene>
<sequence>MGLRNTCEATRFVTAKRKSTTCPSASNSAVNIDSASMLANAARRSREYSVSAFTTGAATCEGSVIFPRAVQAQTPSHLE</sequence>
<evidence type="ECO:0000313" key="1">
    <source>
        <dbReference type="EMBL" id="CAB4799499.1"/>
    </source>
</evidence>
<organism evidence="1">
    <name type="scientific">freshwater metagenome</name>
    <dbReference type="NCBI Taxonomy" id="449393"/>
    <lineage>
        <taxon>unclassified sequences</taxon>
        <taxon>metagenomes</taxon>
        <taxon>ecological metagenomes</taxon>
    </lineage>
</organism>
<accession>A0A6J6XSQ2</accession>
<protein>
    <submittedName>
        <fullName evidence="1">Unannotated protein</fullName>
    </submittedName>
</protein>
<proteinExistence type="predicted"/>